<proteinExistence type="predicted"/>
<name>Q5QMM4_ORYSJ</name>
<accession>Q5QMM4</accession>
<feature type="region of interest" description="Disordered" evidence="1">
    <location>
        <begin position="113"/>
        <end position="169"/>
    </location>
</feature>
<reference evidence="2" key="1">
    <citation type="journal article" date="2002" name="Nature">
        <title>The genome sequence and structure of rice chromosome 1.</title>
        <authorList>
            <person name="Sasaki T."/>
            <person name="Matsumoto T."/>
            <person name="Yamamoto K."/>
            <person name="Sakata K."/>
            <person name="Baba T."/>
            <person name="Katayose Y."/>
            <person name="Wu J."/>
            <person name="Niimura Y."/>
            <person name="Cheng Z."/>
            <person name="Nagamura Y."/>
            <person name="Antonio B.A."/>
            <person name="Kanamori H."/>
            <person name="Hosokawa S."/>
            <person name="Masukawa M."/>
            <person name="Arikawa K."/>
            <person name="Chiden Y."/>
            <person name="Hayashi M."/>
            <person name="Okamoto M."/>
            <person name="Ando T."/>
            <person name="Aoki H."/>
            <person name="Arita K."/>
            <person name="Hamada M."/>
            <person name="Harada C."/>
            <person name="Hijishita S."/>
            <person name="Honda M."/>
            <person name="Ichikawa Y."/>
            <person name="Idonuma A."/>
            <person name="Iijima M."/>
            <person name="Ikeda M."/>
            <person name="Ikeno M."/>
            <person name="Itoh S."/>
            <person name="Itoh T."/>
            <person name="Itoh Y."/>
            <person name="Itoh Y."/>
            <person name="Iwabuchi A."/>
            <person name="Kamiya K."/>
            <person name="Karasawa W."/>
            <person name="Katagiri S."/>
            <person name="Kikuta A."/>
            <person name="Kobayashi N."/>
            <person name="Kono I."/>
            <person name="Machita K."/>
            <person name="Maehara T."/>
            <person name="Mizuno H."/>
            <person name="Mizubayashi T."/>
            <person name="Mukai Y."/>
            <person name="Nagasaki H."/>
            <person name="Nakashima M."/>
            <person name="Nakama Y."/>
            <person name="Nakamichi Y."/>
            <person name="Nakamura M."/>
            <person name="Namiki N."/>
            <person name="Negishi M."/>
            <person name="Ohta I."/>
            <person name="Ono N."/>
            <person name="Saji S."/>
            <person name="Sakai K."/>
            <person name="Shibata M."/>
            <person name="Shimokawa T."/>
            <person name="Shomura A."/>
            <person name="Song J."/>
            <person name="Takazaki Y."/>
            <person name="Terasawa K."/>
            <person name="Tsuji K."/>
            <person name="Waki K."/>
            <person name="Yamagata H."/>
            <person name="Yamane H."/>
            <person name="Yoshiki S."/>
            <person name="Yoshihara R."/>
            <person name="Yukawa K."/>
            <person name="Zhong H."/>
            <person name="Iwama H."/>
            <person name="Endo T."/>
            <person name="Ito H."/>
            <person name="Hahn J.H."/>
            <person name="Kim H.I."/>
            <person name="Eun M.Y."/>
            <person name="Yano M."/>
            <person name="Jiang J."/>
            <person name="Gojobori T."/>
        </authorList>
    </citation>
    <scope>NUCLEOTIDE SEQUENCE [LARGE SCALE GENOMIC DNA]</scope>
</reference>
<dbReference type="Proteomes" id="UP000817658">
    <property type="component" value="Chromosome 1"/>
</dbReference>
<sequence length="169" mass="18922">MCTCRPRLPRLAPTGYGLPTFVRPTISRPRRFSRGVPPRVGFHLFDPPNLAQAAAHSPTSRTRPAKINRDLAARGLTCICICIVVLRRGAQPRSAAAGTRARSVALEEEAVGVVHGRRRRRRPTVAAARGRRRRRRSPAARGGGNGRPRRRRWRRPAAVAARGRRQRRR</sequence>
<feature type="compositionally biased region" description="Basic residues" evidence="1">
    <location>
        <begin position="115"/>
        <end position="138"/>
    </location>
</feature>
<gene>
    <name evidence="2" type="primary">P0454H12.29</name>
</gene>
<protein>
    <submittedName>
        <fullName evidence="2">Uncharacterized protein</fullName>
    </submittedName>
</protein>
<organism evidence="2">
    <name type="scientific">Oryza sativa subsp. japonica</name>
    <name type="common">Rice</name>
    <dbReference type="NCBI Taxonomy" id="39947"/>
    <lineage>
        <taxon>Eukaryota</taxon>
        <taxon>Viridiplantae</taxon>
        <taxon>Streptophyta</taxon>
        <taxon>Embryophyta</taxon>
        <taxon>Tracheophyta</taxon>
        <taxon>Spermatophyta</taxon>
        <taxon>Magnoliopsida</taxon>
        <taxon>Liliopsida</taxon>
        <taxon>Poales</taxon>
        <taxon>Poaceae</taxon>
        <taxon>BOP clade</taxon>
        <taxon>Oryzoideae</taxon>
        <taxon>Oryzeae</taxon>
        <taxon>Oryzinae</taxon>
        <taxon>Oryza</taxon>
        <taxon>Oryza sativa</taxon>
    </lineage>
</organism>
<dbReference type="EMBL" id="AP003255">
    <property type="protein sequence ID" value="BAD73348.1"/>
    <property type="molecule type" value="Genomic_DNA"/>
</dbReference>
<evidence type="ECO:0000313" key="2">
    <source>
        <dbReference type="EMBL" id="BAD73348.1"/>
    </source>
</evidence>
<evidence type="ECO:0000256" key="1">
    <source>
        <dbReference type="SAM" id="MobiDB-lite"/>
    </source>
</evidence>
<dbReference type="AlphaFoldDB" id="Q5QMM4"/>